<dbReference type="AlphaFoldDB" id="A0A926DRQ2"/>
<evidence type="ECO:0000256" key="1">
    <source>
        <dbReference type="ARBA" id="ARBA00022737"/>
    </source>
</evidence>
<dbReference type="Pfam" id="PF00005">
    <property type="entry name" value="ABC_tran"/>
    <property type="match status" value="2"/>
</dbReference>
<evidence type="ECO:0000313" key="7">
    <source>
        <dbReference type="Proteomes" id="UP000657006"/>
    </source>
</evidence>
<sequence length="631" mass="71440">MIVSANGIQKSFVTTEVLRNVTFHIEAKEKMALVGVNGAGKSTLFHILRGAMPPDEGQLYLQKNLRIGYLAQNAEISSATTVQEELLQVFEPVVQLENQLRAMEQQMKENADPSLLDTYARLSHDFEEADGYSYQSRVRGVLKGLGFTEAEYQLPISLLSGGQRSRVALGKILLSKPDLLLLDEPTNHLDIDAISWLEGFLASFPGAALIISHDRYFLDKLCTKTLELERGVTSTYNGNYSYYTQEKAAREKAALREYEAQQAEIRHQEEVIAKLRSFNMEKFIRRAQSREKILDKMEILDKPVSLDASMKLTFTPKILSGEDVLSAEGLCKAFDGKRQFQNLNFTVRRGEKVALLGANGTGKTTLFRIIMGQAAADSGYLRLGVKVYPGYYDQEQETLSPGKTILDEIYDAFPQMTLGQIRSVLGSFLFRGEDVFKLIRDLSGGERARVSLCKIMLSQSNFLLLDEPTNHLDIISREILEDNLRRYEGTLLFISHDRYFINRVADKILVLTPEGIQTYLGNYDFYMEHLTKPEAATEQAASPATANKEDYLQQKQSQSELRRKKTRLRRLEDDIEKAEKGIAEIEGQMLLPEFYSSASAFHDLEEKKAALEAQIEDWMHQWDALSEEIGE</sequence>
<organism evidence="6 7">
    <name type="scientific">Bianquea renquensis</name>
    <dbReference type="NCBI Taxonomy" id="2763661"/>
    <lineage>
        <taxon>Bacteria</taxon>
        <taxon>Bacillati</taxon>
        <taxon>Bacillota</taxon>
        <taxon>Clostridia</taxon>
        <taxon>Eubacteriales</taxon>
        <taxon>Bianqueaceae</taxon>
        <taxon>Bianquea</taxon>
    </lineage>
</organism>
<keyword evidence="4" id="KW-0175">Coiled coil</keyword>
<gene>
    <name evidence="6" type="ORF">H8730_07370</name>
</gene>
<dbReference type="PANTHER" id="PTHR42855:SF2">
    <property type="entry name" value="DRUG RESISTANCE ABC TRANSPORTER,ATP-BINDING PROTEIN"/>
    <property type="match status" value="1"/>
</dbReference>
<feature type="coiled-coil region" evidence="4">
    <location>
        <begin position="554"/>
        <end position="628"/>
    </location>
</feature>
<dbReference type="SUPFAM" id="SSF52540">
    <property type="entry name" value="P-loop containing nucleoside triphosphate hydrolases"/>
    <property type="match status" value="2"/>
</dbReference>
<evidence type="ECO:0000259" key="5">
    <source>
        <dbReference type="PROSITE" id="PS50893"/>
    </source>
</evidence>
<evidence type="ECO:0000313" key="6">
    <source>
        <dbReference type="EMBL" id="MBC8543361.1"/>
    </source>
</evidence>
<dbReference type="Pfam" id="PF12848">
    <property type="entry name" value="ABC_tran_Xtn"/>
    <property type="match status" value="1"/>
</dbReference>
<dbReference type="PROSITE" id="PS00211">
    <property type="entry name" value="ABC_TRANSPORTER_1"/>
    <property type="match status" value="2"/>
</dbReference>
<dbReference type="InterPro" id="IPR017871">
    <property type="entry name" value="ABC_transporter-like_CS"/>
</dbReference>
<dbReference type="RefSeq" id="WP_249289614.1">
    <property type="nucleotide sequence ID" value="NZ_JACRSQ010000008.1"/>
</dbReference>
<dbReference type="Gene3D" id="3.40.50.300">
    <property type="entry name" value="P-loop containing nucleotide triphosphate hydrolases"/>
    <property type="match status" value="2"/>
</dbReference>
<dbReference type="FunFam" id="3.40.50.300:FF:000011">
    <property type="entry name" value="Putative ABC transporter ATP-binding component"/>
    <property type="match status" value="1"/>
</dbReference>
<name>A0A926DRQ2_9FIRM</name>
<comment type="caution">
    <text evidence="6">The sequence shown here is derived from an EMBL/GenBank/DDBJ whole genome shotgun (WGS) entry which is preliminary data.</text>
</comment>
<dbReference type="GO" id="GO:0005524">
    <property type="term" value="F:ATP binding"/>
    <property type="evidence" value="ECO:0007669"/>
    <property type="project" value="UniProtKB-KW"/>
</dbReference>
<protein>
    <submittedName>
        <fullName evidence="6">ABC-F family ATP-binding cassette domain-containing protein</fullName>
    </submittedName>
</protein>
<evidence type="ECO:0000256" key="2">
    <source>
        <dbReference type="ARBA" id="ARBA00022741"/>
    </source>
</evidence>
<dbReference type="Proteomes" id="UP000657006">
    <property type="component" value="Unassembled WGS sequence"/>
</dbReference>
<keyword evidence="2" id="KW-0547">Nucleotide-binding</keyword>
<dbReference type="GO" id="GO:0003677">
    <property type="term" value="F:DNA binding"/>
    <property type="evidence" value="ECO:0007669"/>
    <property type="project" value="InterPro"/>
</dbReference>
<evidence type="ECO:0000256" key="3">
    <source>
        <dbReference type="ARBA" id="ARBA00022840"/>
    </source>
</evidence>
<dbReference type="Pfam" id="PF16326">
    <property type="entry name" value="ABC_tran_CTD"/>
    <property type="match status" value="1"/>
</dbReference>
<dbReference type="PROSITE" id="PS50893">
    <property type="entry name" value="ABC_TRANSPORTER_2"/>
    <property type="match status" value="2"/>
</dbReference>
<dbReference type="InterPro" id="IPR051309">
    <property type="entry name" value="ABCF_ATPase"/>
</dbReference>
<dbReference type="CDD" id="cd03221">
    <property type="entry name" value="ABCF_EF-3"/>
    <property type="match status" value="2"/>
</dbReference>
<dbReference type="FunFam" id="3.40.50.300:FF:000309">
    <property type="entry name" value="ABC transporter ATP-binding protein"/>
    <property type="match status" value="1"/>
</dbReference>
<feature type="domain" description="ABC transporter" evidence="5">
    <location>
        <begin position="3"/>
        <end position="255"/>
    </location>
</feature>
<dbReference type="InterPro" id="IPR032524">
    <property type="entry name" value="ABC_tran_C"/>
</dbReference>
<keyword evidence="1" id="KW-0677">Repeat</keyword>
<keyword evidence="3 6" id="KW-0067">ATP-binding</keyword>
<dbReference type="InterPro" id="IPR003593">
    <property type="entry name" value="AAA+_ATPase"/>
</dbReference>
<evidence type="ECO:0000256" key="4">
    <source>
        <dbReference type="SAM" id="Coils"/>
    </source>
</evidence>
<dbReference type="InterPro" id="IPR003439">
    <property type="entry name" value="ABC_transporter-like_ATP-bd"/>
</dbReference>
<feature type="domain" description="ABC transporter" evidence="5">
    <location>
        <begin position="325"/>
        <end position="538"/>
    </location>
</feature>
<dbReference type="GO" id="GO:0016887">
    <property type="term" value="F:ATP hydrolysis activity"/>
    <property type="evidence" value="ECO:0007669"/>
    <property type="project" value="InterPro"/>
</dbReference>
<dbReference type="EMBL" id="JACRSQ010000008">
    <property type="protein sequence ID" value="MBC8543361.1"/>
    <property type="molecule type" value="Genomic_DNA"/>
</dbReference>
<dbReference type="InterPro" id="IPR032781">
    <property type="entry name" value="ABC_tran_Xtn"/>
</dbReference>
<keyword evidence="7" id="KW-1185">Reference proteome</keyword>
<dbReference type="PANTHER" id="PTHR42855">
    <property type="entry name" value="ABC TRANSPORTER ATP-BINDING SUBUNIT"/>
    <property type="match status" value="1"/>
</dbReference>
<accession>A0A926DRQ2</accession>
<reference evidence="6" key="1">
    <citation type="submission" date="2020-08" db="EMBL/GenBank/DDBJ databases">
        <title>Genome public.</title>
        <authorList>
            <person name="Liu C."/>
            <person name="Sun Q."/>
        </authorList>
    </citation>
    <scope>NUCLEOTIDE SEQUENCE</scope>
    <source>
        <strain evidence="6">NSJ-32</strain>
    </source>
</reference>
<proteinExistence type="predicted"/>
<dbReference type="InterPro" id="IPR027417">
    <property type="entry name" value="P-loop_NTPase"/>
</dbReference>
<dbReference type="SMART" id="SM00382">
    <property type="entry name" value="AAA"/>
    <property type="match status" value="2"/>
</dbReference>